<evidence type="ECO:0000313" key="11">
    <source>
        <dbReference type="EMBL" id="SHF29680.1"/>
    </source>
</evidence>
<dbReference type="NCBIfam" id="TIGR01140">
    <property type="entry name" value="L_thr_O3P_dcar"/>
    <property type="match status" value="1"/>
</dbReference>
<dbReference type="AlphaFoldDB" id="A0A1M5AH94"/>
<accession>A0A1M5AH94</accession>
<comment type="cofactor">
    <cofactor evidence="1">
        <name>pyridoxal 5'-phosphate</name>
        <dbReference type="ChEBI" id="CHEBI:597326"/>
    </cofactor>
</comment>
<evidence type="ECO:0000256" key="5">
    <source>
        <dbReference type="ARBA" id="ARBA00022573"/>
    </source>
</evidence>
<dbReference type="InterPro" id="IPR005860">
    <property type="entry name" value="CobD"/>
</dbReference>
<comment type="catalytic activity">
    <reaction evidence="9">
        <text>O-phospho-L-threonine + H(+) = (R)-1-aminopropan-2-yl phosphate + CO2</text>
        <dbReference type="Rhea" id="RHEA:11492"/>
        <dbReference type="ChEBI" id="CHEBI:15378"/>
        <dbReference type="ChEBI" id="CHEBI:16526"/>
        <dbReference type="ChEBI" id="CHEBI:58563"/>
        <dbReference type="ChEBI" id="CHEBI:58675"/>
        <dbReference type="EC" id="4.1.1.81"/>
    </reaction>
</comment>
<dbReference type="EMBL" id="FQVI01000020">
    <property type="protein sequence ID" value="SHF29680.1"/>
    <property type="molecule type" value="Genomic_DNA"/>
</dbReference>
<dbReference type="Gene3D" id="3.90.1150.10">
    <property type="entry name" value="Aspartate Aminotransferase, domain 1"/>
    <property type="match status" value="1"/>
</dbReference>
<dbReference type="SUPFAM" id="SSF53383">
    <property type="entry name" value="PLP-dependent transferases"/>
    <property type="match status" value="1"/>
</dbReference>
<evidence type="ECO:0000313" key="12">
    <source>
        <dbReference type="Proteomes" id="UP000184245"/>
    </source>
</evidence>
<dbReference type="PANTHER" id="PTHR42885">
    <property type="entry name" value="HISTIDINOL-PHOSPHATE AMINOTRANSFERASE-RELATED"/>
    <property type="match status" value="1"/>
</dbReference>
<evidence type="ECO:0000256" key="4">
    <source>
        <dbReference type="ARBA" id="ARBA00012285"/>
    </source>
</evidence>
<dbReference type="Gene3D" id="3.40.640.10">
    <property type="entry name" value="Type I PLP-dependent aspartate aminotransferase-like (Major domain)"/>
    <property type="match status" value="1"/>
</dbReference>
<dbReference type="GO" id="GO:0048472">
    <property type="term" value="F:threonine-phosphate decarboxylase activity"/>
    <property type="evidence" value="ECO:0007669"/>
    <property type="project" value="UniProtKB-EC"/>
</dbReference>
<feature type="domain" description="Aminotransferase class I/classII large" evidence="10">
    <location>
        <begin position="15"/>
        <end position="340"/>
    </location>
</feature>
<dbReference type="GO" id="GO:0009236">
    <property type="term" value="P:cobalamin biosynthetic process"/>
    <property type="evidence" value="ECO:0007669"/>
    <property type="project" value="UniProtKB-UniPathway"/>
</dbReference>
<dbReference type="STRING" id="1122155.SAMN02745158_03190"/>
<evidence type="ECO:0000256" key="6">
    <source>
        <dbReference type="ARBA" id="ARBA00022898"/>
    </source>
</evidence>
<dbReference type="InterPro" id="IPR015421">
    <property type="entry name" value="PyrdxlP-dep_Trfase_major"/>
</dbReference>
<dbReference type="Pfam" id="PF00155">
    <property type="entry name" value="Aminotran_1_2"/>
    <property type="match status" value="1"/>
</dbReference>
<dbReference type="UniPathway" id="UPA00148"/>
<name>A0A1M5AH94_9CLOT</name>
<sequence>MKKHIHGGDVYRHQNVIDFSANCNPLGTPDSVKRAVTESMEQVYHYPDVRCQKLRDALSAYEEVPADWIICGNGAADLIFSLVLALKPKRALLPAPTFAEYEQALESVGCQVLHAAGREEDGFAVDQALLQAIDDTIDILFLCNPNNPTGILTEPERLEQVMDACRSHGVFLVLDECFLDFVCSPGKYTQKPSLEKRTDLFILKAFTKRYAMAGIRLGYGLCSSRDLLEKMKEVTQPWNVSTLAQAAGIAALKEKEYVDRATELIHRERGFLKEKMREAGLQVYDSQANYIFFKGPENLQELCLQEGLLIRDCGNYYGLARGYYRIAVRTHEENLTLMRAFEKVL</sequence>
<keyword evidence="6" id="KW-0663">Pyridoxal phosphate</keyword>
<dbReference type="OrthoDB" id="9813612at2"/>
<comment type="function">
    <text evidence="2">Decarboxylates L-threonine-O-3-phosphate to yield (R)-1-amino-2-propanol O-2-phosphate, the precursor for the linkage between the nucleotide loop and the corrin ring in cobalamin.</text>
</comment>
<evidence type="ECO:0000256" key="8">
    <source>
        <dbReference type="ARBA" id="ARBA00029996"/>
    </source>
</evidence>
<evidence type="ECO:0000256" key="7">
    <source>
        <dbReference type="ARBA" id="ARBA00023239"/>
    </source>
</evidence>
<evidence type="ECO:0000256" key="1">
    <source>
        <dbReference type="ARBA" id="ARBA00001933"/>
    </source>
</evidence>
<comment type="pathway">
    <text evidence="3">Cofactor biosynthesis; adenosylcobalamin biosynthesis.</text>
</comment>
<dbReference type="EC" id="4.1.1.81" evidence="4"/>
<evidence type="ECO:0000256" key="9">
    <source>
        <dbReference type="ARBA" id="ARBA00048531"/>
    </source>
</evidence>
<organism evidence="11 12">
    <name type="scientific">Lactonifactor longoviformis DSM 17459</name>
    <dbReference type="NCBI Taxonomy" id="1122155"/>
    <lineage>
        <taxon>Bacteria</taxon>
        <taxon>Bacillati</taxon>
        <taxon>Bacillota</taxon>
        <taxon>Clostridia</taxon>
        <taxon>Eubacteriales</taxon>
        <taxon>Clostridiaceae</taxon>
        <taxon>Lactonifactor</taxon>
    </lineage>
</organism>
<dbReference type="InterPro" id="IPR015424">
    <property type="entry name" value="PyrdxlP-dep_Trfase"/>
</dbReference>
<evidence type="ECO:0000256" key="2">
    <source>
        <dbReference type="ARBA" id="ARBA00003444"/>
    </source>
</evidence>
<protein>
    <recommendedName>
        <fullName evidence="4">threonine-phosphate decarboxylase</fullName>
        <ecNumber evidence="4">4.1.1.81</ecNumber>
    </recommendedName>
    <alternativeName>
        <fullName evidence="8">L-threonine-O-3-phosphate decarboxylase</fullName>
    </alternativeName>
</protein>
<dbReference type="RefSeq" id="WP_072853517.1">
    <property type="nucleotide sequence ID" value="NZ_FQVI01000020.1"/>
</dbReference>
<keyword evidence="7" id="KW-0456">Lyase</keyword>
<proteinExistence type="predicted"/>
<dbReference type="CDD" id="cd00609">
    <property type="entry name" value="AAT_like"/>
    <property type="match status" value="1"/>
</dbReference>
<dbReference type="InterPro" id="IPR004839">
    <property type="entry name" value="Aminotransferase_I/II_large"/>
</dbReference>
<dbReference type="Proteomes" id="UP000184245">
    <property type="component" value="Unassembled WGS sequence"/>
</dbReference>
<dbReference type="GO" id="GO:0030170">
    <property type="term" value="F:pyridoxal phosphate binding"/>
    <property type="evidence" value="ECO:0007669"/>
    <property type="project" value="InterPro"/>
</dbReference>
<dbReference type="InterPro" id="IPR015422">
    <property type="entry name" value="PyrdxlP-dep_Trfase_small"/>
</dbReference>
<reference evidence="11 12" key="1">
    <citation type="submission" date="2016-11" db="EMBL/GenBank/DDBJ databases">
        <authorList>
            <person name="Jaros S."/>
            <person name="Januszkiewicz K."/>
            <person name="Wedrychowicz H."/>
        </authorList>
    </citation>
    <scope>NUCLEOTIDE SEQUENCE [LARGE SCALE GENOMIC DNA]</scope>
    <source>
        <strain evidence="11 12">DSM 17459</strain>
    </source>
</reference>
<keyword evidence="5" id="KW-0169">Cobalamin biosynthesis</keyword>
<dbReference type="PANTHER" id="PTHR42885:SF1">
    <property type="entry name" value="THREONINE-PHOSPHATE DECARBOXYLASE"/>
    <property type="match status" value="1"/>
</dbReference>
<evidence type="ECO:0000259" key="10">
    <source>
        <dbReference type="Pfam" id="PF00155"/>
    </source>
</evidence>
<keyword evidence="12" id="KW-1185">Reference proteome</keyword>
<gene>
    <name evidence="11" type="ORF">SAMN02745158_03190</name>
</gene>
<evidence type="ECO:0000256" key="3">
    <source>
        <dbReference type="ARBA" id="ARBA00004953"/>
    </source>
</evidence>